<keyword evidence="1" id="KW-0732">Signal</keyword>
<reference evidence="2 3" key="1">
    <citation type="submission" date="2024-04" db="EMBL/GenBank/DDBJ databases">
        <title>Novel species of the genus Ideonella isolated from streams.</title>
        <authorList>
            <person name="Lu H."/>
        </authorList>
    </citation>
    <scope>NUCLEOTIDE SEQUENCE [LARGE SCALE GENOMIC DNA]</scope>
    <source>
        <strain evidence="2 3">DXS29W</strain>
    </source>
</reference>
<dbReference type="EMBL" id="JBBUTG010000011">
    <property type="protein sequence ID" value="MEK8032561.1"/>
    <property type="molecule type" value="Genomic_DNA"/>
</dbReference>
<evidence type="ECO:0000313" key="3">
    <source>
        <dbReference type="Proteomes" id="UP001371218"/>
    </source>
</evidence>
<accession>A0ABU9BRH0</accession>
<sequence>MLRLISTFVVLAAALGSSQAAPTGAPLPGQYVRGDDSGTLTIRRDEQNKLVFEIDSIGGHCHECKVTGVIRGTIGYADRLIGDEDDSKCEISFSSNPSSVVVKPIAEDECREYCGFRAYFDGTYRRPSATCSRSGRQALRDRFLLLYRAHRYPLATSTLQTLIGECREFMGSIELDQVRNDLALSQYHNGDFSRCLETLDATSAGEERDEEELMSVLQPCDADNYIDVAKATWFNRALCKKAMSKLR</sequence>
<name>A0ABU9BRH0_9BURK</name>
<dbReference type="Proteomes" id="UP001371218">
    <property type="component" value="Unassembled WGS sequence"/>
</dbReference>
<feature type="chain" id="PRO_5045766503" description="Secreted protein" evidence="1">
    <location>
        <begin position="21"/>
        <end position="247"/>
    </location>
</feature>
<evidence type="ECO:0008006" key="4">
    <source>
        <dbReference type="Google" id="ProtNLM"/>
    </source>
</evidence>
<protein>
    <recommendedName>
        <fullName evidence="4">Secreted protein</fullName>
    </recommendedName>
</protein>
<evidence type="ECO:0000313" key="2">
    <source>
        <dbReference type="EMBL" id="MEK8032561.1"/>
    </source>
</evidence>
<dbReference type="RefSeq" id="WP_341426984.1">
    <property type="nucleotide sequence ID" value="NZ_JBBUTG010000011.1"/>
</dbReference>
<feature type="signal peptide" evidence="1">
    <location>
        <begin position="1"/>
        <end position="20"/>
    </location>
</feature>
<evidence type="ECO:0000256" key="1">
    <source>
        <dbReference type="SAM" id="SignalP"/>
    </source>
</evidence>
<organism evidence="2 3">
    <name type="scientific">Ideonella lacteola</name>
    <dbReference type="NCBI Taxonomy" id="2984193"/>
    <lineage>
        <taxon>Bacteria</taxon>
        <taxon>Pseudomonadati</taxon>
        <taxon>Pseudomonadota</taxon>
        <taxon>Betaproteobacteria</taxon>
        <taxon>Burkholderiales</taxon>
        <taxon>Sphaerotilaceae</taxon>
        <taxon>Ideonella</taxon>
    </lineage>
</organism>
<comment type="caution">
    <text evidence="2">The sequence shown here is derived from an EMBL/GenBank/DDBJ whole genome shotgun (WGS) entry which is preliminary data.</text>
</comment>
<keyword evidence="3" id="KW-1185">Reference proteome</keyword>
<gene>
    <name evidence="2" type="ORF">AACH06_17200</name>
</gene>
<proteinExistence type="predicted"/>